<comment type="caution">
    <text evidence="3">The sequence shown here is derived from an EMBL/GenBank/DDBJ whole genome shotgun (WGS) entry which is preliminary data.</text>
</comment>
<dbReference type="Proteomes" id="UP001597534">
    <property type="component" value="Unassembled WGS sequence"/>
</dbReference>
<dbReference type="PANTHER" id="PTHR24183">
    <property type="entry name" value="FIBRONECTIN TYPE 3 AND ANKYRIN REPEAT DOMAINS PROTEIN 1"/>
    <property type="match status" value="1"/>
</dbReference>
<protein>
    <submittedName>
        <fullName evidence="3">Ankyrin repeat domain-containing protein</fullName>
    </submittedName>
</protein>
<dbReference type="PROSITE" id="PS50088">
    <property type="entry name" value="ANK_REPEAT"/>
    <property type="match status" value="3"/>
</dbReference>
<feature type="repeat" description="ANK" evidence="1">
    <location>
        <begin position="51"/>
        <end position="83"/>
    </location>
</feature>
<dbReference type="Pfam" id="PF12796">
    <property type="entry name" value="Ank_2"/>
    <property type="match status" value="2"/>
</dbReference>
<keyword evidence="1" id="KW-0040">ANK repeat</keyword>
<dbReference type="Gene3D" id="1.25.40.20">
    <property type="entry name" value="Ankyrin repeat-containing domain"/>
    <property type="match status" value="1"/>
</dbReference>
<organism evidence="3 4">
    <name type="scientific">Flavobacterium chuncheonense</name>
    <dbReference type="NCBI Taxonomy" id="2026653"/>
    <lineage>
        <taxon>Bacteria</taxon>
        <taxon>Pseudomonadati</taxon>
        <taxon>Bacteroidota</taxon>
        <taxon>Flavobacteriia</taxon>
        <taxon>Flavobacteriales</taxon>
        <taxon>Flavobacteriaceae</taxon>
        <taxon>Flavobacterium</taxon>
    </lineage>
</organism>
<dbReference type="PROSITE" id="PS50297">
    <property type="entry name" value="ANK_REP_REGION"/>
    <property type="match status" value="3"/>
</dbReference>
<evidence type="ECO:0000256" key="2">
    <source>
        <dbReference type="SAM" id="SignalP"/>
    </source>
</evidence>
<proteinExistence type="predicted"/>
<dbReference type="PANTHER" id="PTHR24183:SF1">
    <property type="entry name" value="FIBRONECTIN TYPE 3 AND ANKYRIN REPEAT DOMAINS PROTEIN 1"/>
    <property type="match status" value="1"/>
</dbReference>
<feature type="chain" id="PRO_5046991722" evidence="2">
    <location>
        <begin position="20"/>
        <end position="170"/>
    </location>
</feature>
<reference evidence="4" key="1">
    <citation type="journal article" date="2019" name="Int. J. Syst. Evol. Microbiol.">
        <title>The Global Catalogue of Microorganisms (GCM) 10K type strain sequencing project: providing services to taxonomists for standard genome sequencing and annotation.</title>
        <authorList>
            <consortium name="The Broad Institute Genomics Platform"/>
            <consortium name="The Broad Institute Genome Sequencing Center for Infectious Disease"/>
            <person name="Wu L."/>
            <person name="Ma J."/>
        </authorList>
    </citation>
    <scope>NUCLEOTIDE SEQUENCE [LARGE SCALE GENOMIC DNA]</scope>
    <source>
        <strain evidence="4">KCTC 22671</strain>
    </source>
</reference>
<name>A0ABW5YR54_9FLAO</name>
<evidence type="ECO:0000256" key="1">
    <source>
        <dbReference type="PROSITE-ProRule" id="PRU00023"/>
    </source>
</evidence>
<dbReference type="RefSeq" id="WP_379812581.1">
    <property type="nucleotide sequence ID" value="NZ_JBHUPC010000020.1"/>
</dbReference>
<dbReference type="EMBL" id="JBHUPC010000020">
    <property type="protein sequence ID" value="MFD2892855.1"/>
    <property type="molecule type" value="Genomic_DNA"/>
</dbReference>
<dbReference type="InterPro" id="IPR002110">
    <property type="entry name" value="Ankyrin_rpt"/>
</dbReference>
<gene>
    <name evidence="3" type="ORF">ACFS5J_12615</name>
</gene>
<keyword evidence="2" id="KW-0732">Signal</keyword>
<dbReference type="SUPFAM" id="SSF48403">
    <property type="entry name" value="Ankyrin repeat"/>
    <property type="match status" value="1"/>
</dbReference>
<evidence type="ECO:0000313" key="3">
    <source>
        <dbReference type="EMBL" id="MFD2892855.1"/>
    </source>
</evidence>
<feature type="repeat" description="ANK" evidence="1">
    <location>
        <begin position="116"/>
        <end position="148"/>
    </location>
</feature>
<sequence length="170" mass="18656">MRKLILFFLLSCFFGVAQNRDFFDVARNGSVAEAKIFFKQDNSVVNALNNHGFSPLILACYSSNLEIIDFLLENGADLNYVSQEGTALMAVTVKGNIQLVDLLLQKGANPNLTNANGITALMYAVQFNNSEIVKKLLDNGADKNILTDSGKSAFEYAVLANNEQIINLLK</sequence>
<feature type="repeat" description="ANK" evidence="1">
    <location>
        <begin position="83"/>
        <end position="115"/>
    </location>
</feature>
<accession>A0ABW5YR54</accession>
<keyword evidence="4" id="KW-1185">Reference proteome</keyword>
<dbReference type="SMART" id="SM00248">
    <property type="entry name" value="ANK"/>
    <property type="match status" value="3"/>
</dbReference>
<evidence type="ECO:0000313" key="4">
    <source>
        <dbReference type="Proteomes" id="UP001597534"/>
    </source>
</evidence>
<feature type="signal peptide" evidence="2">
    <location>
        <begin position="1"/>
        <end position="19"/>
    </location>
</feature>
<dbReference type="InterPro" id="IPR036770">
    <property type="entry name" value="Ankyrin_rpt-contain_sf"/>
</dbReference>